<proteinExistence type="predicted"/>
<protein>
    <submittedName>
        <fullName evidence="2">Uncharacterized protein</fullName>
    </submittedName>
</protein>
<evidence type="ECO:0000313" key="2">
    <source>
        <dbReference type="EMBL" id="CAK7351443.1"/>
    </source>
</evidence>
<evidence type="ECO:0000313" key="3">
    <source>
        <dbReference type="Proteomes" id="UP001314170"/>
    </source>
</evidence>
<dbReference type="Proteomes" id="UP001314170">
    <property type="component" value="Unassembled WGS sequence"/>
</dbReference>
<reference evidence="2 3" key="1">
    <citation type="submission" date="2024-01" db="EMBL/GenBank/DDBJ databases">
        <authorList>
            <person name="Waweru B."/>
        </authorList>
    </citation>
    <scope>NUCLEOTIDE SEQUENCE [LARGE SCALE GENOMIC DNA]</scope>
</reference>
<dbReference type="EMBL" id="CAWUPB010001184">
    <property type="protein sequence ID" value="CAK7351443.1"/>
    <property type="molecule type" value="Genomic_DNA"/>
</dbReference>
<organism evidence="2 3">
    <name type="scientific">Dovyalis caffra</name>
    <dbReference type="NCBI Taxonomy" id="77055"/>
    <lineage>
        <taxon>Eukaryota</taxon>
        <taxon>Viridiplantae</taxon>
        <taxon>Streptophyta</taxon>
        <taxon>Embryophyta</taxon>
        <taxon>Tracheophyta</taxon>
        <taxon>Spermatophyta</taxon>
        <taxon>Magnoliopsida</taxon>
        <taxon>eudicotyledons</taxon>
        <taxon>Gunneridae</taxon>
        <taxon>Pentapetalae</taxon>
        <taxon>rosids</taxon>
        <taxon>fabids</taxon>
        <taxon>Malpighiales</taxon>
        <taxon>Salicaceae</taxon>
        <taxon>Flacourtieae</taxon>
        <taxon>Dovyalis</taxon>
    </lineage>
</organism>
<comment type="caution">
    <text evidence="2">The sequence shown here is derived from an EMBL/GenBank/DDBJ whole genome shotgun (WGS) entry which is preliminary data.</text>
</comment>
<evidence type="ECO:0000256" key="1">
    <source>
        <dbReference type="SAM" id="MobiDB-lite"/>
    </source>
</evidence>
<dbReference type="AlphaFoldDB" id="A0AAV1SIA9"/>
<sequence length="59" mass="6228">MEPEKSAEAGCRIGGSPGPDSLREEVCECNDGRDQAVECVVRSASTGDLLQRSVCESNV</sequence>
<keyword evidence="3" id="KW-1185">Reference proteome</keyword>
<name>A0AAV1SIA9_9ROSI</name>
<accession>A0AAV1SIA9</accession>
<gene>
    <name evidence="2" type="ORF">DCAF_LOCUS23856</name>
</gene>
<feature type="region of interest" description="Disordered" evidence="1">
    <location>
        <begin position="1"/>
        <end position="21"/>
    </location>
</feature>